<dbReference type="AlphaFoldDB" id="A0A6G4TYE5"/>
<comment type="caution">
    <text evidence="2">The sequence shown here is derived from an EMBL/GenBank/DDBJ whole genome shotgun (WGS) entry which is preliminary data.</text>
</comment>
<name>A0A6G4TYE5_9ACTN</name>
<feature type="compositionally biased region" description="Low complexity" evidence="1">
    <location>
        <begin position="1"/>
        <end position="13"/>
    </location>
</feature>
<protein>
    <recommendedName>
        <fullName evidence="4">Tat pathway signal sequence domain protein</fullName>
    </recommendedName>
</protein>
<feature type="compositionally biased region" description="Basic and acidic residues" evidence="1">
    <location>
        <begin position="48"/>
        <end position="58"/>
    </location>
</feature>
<sequence>MPGPGAAARSAPGQYVAPAAPQGAGTGRDPLTADERQAAVRAALSADRPLRTQSKDVAGRAGDPQLISSALAEDTEGRTAEVRFYDYGDNTLVVKTVDLSTGKVTDSEAAKGAQPPPGVRESREAAKLLIASPQGDGLRTDYRAATGRALTGVDQLRVQGGSYAARPGDPAELRECGAHRCVRLWTRVADGPWIDTRGYVIDLSDRTVHRV</sequence>
<evidence type="ECO:0000256" key="1">
    <source>
        <dbReference type="SAM" id="MobiDB-lite"/>
    </source>
</evidence>
<gene>
    <name evidence="2" type="ORF">G5C51_14130</name>
</gene>
<dbReference type="Proteomes" id="UP000481583">
    <property type="component" value="Unassembled WGS sequence"/>
</dbReference>
<organism evidence="2 3">
    <name type="scientific">Streptomyces coryli</name>
    <dbReference type="NCBI Taxonomy" id="1128680"/>
    <lineage>
        <taxon>Bacteria</taxon>
        <taxon>Bacillati</taxon>
        <taxon>Actinomycetota</taxon>
        <taxon>Actinomycetes</taxon>
        <taxon>Kitasatosporales</taxon>
        <taxon>Streptomycetaceae</taxon>
        <taxon>Streptomyces</taxon>
    </lineage>
</organism>
<evidence type="ECO:0008006" key="4">
    <source>
        <dbReference type="Google" id="ProtNLM"/>
    </source>
</evidence>
<dbReference type="EMBL" id="JAAKZV010000050">
    <property type="protein sequence ID" value="NGN65029.1"/>
    <property type="molecule type" value="Genomic_DNA"/>
</dbReference>
<evidence type="ECO:0000313" key="2">
    <source>
        <dbReference type="EMBL" id="NGN65029.1"/>
    </source>
</evidence>
<evidence type="ECO:0000313" key="3">
    <source>
        <dbReference type="Proteomes" id="UP000481583"/>
    </source>
</evidence>
<reference evidence="2 3" key="1">
    <citation type="submission" date="2020-02" db="EMBL/GenBank/DDBJ databases">
        <title>Whole-genome analyses of novel actinobacteria.</title>
        <authorList>
            <person name="Sahin N."/>
        </authorList>
    </citation>
    <scope>NUCLEOTIDE SEQUENCE [LARGE SCALE GENOMIC DNA]</scope>
    <source>
        <strain evidence="2 3">A7024</strain>
    </source>
</reference>
<keyword evidence="3" id="KW-1185">Reference proteome</keyword>
<feature type="region of interest" description="Disordered" evidence="1">
    <location>
        <begin position="1"/>
        <end position="65"/>
    </location>
</feature>
<accession>A0A6G4TYE5</accession>
<proteinExistence type="predicted"/>